<keyword evidence="4" id="KW-0472">Membrane</keyword>
<dbReference type="GO" id="GO:0030151">
    <property type="term" value="F:molybdenum ion binding"/>
    <property type="evidence" value="ECO:0007669"/>
    <property type="project" value="InterPro"/>
</dbReference>
<keyword evidence="7" id="KW-1185">Reference proteome</keyword>
<evidence type="ECO:0000259" key="5">
    <source>
        <dbReference type="PROSITE" id="PS51340"/>
    </source>
</evidence>
<organism evidence="6 7">
    <name type="scientific">Nitzschia inconspicua</name>
    <dbReference type="NCBI Taxonomy" id="303405"/>
    <lineage>
        <taxon>Eukaryota</taxon>
        <taxon>Sar</taxon>
        <taxon>Stramenopiles</taxon>
        <taxon>Ochrophyta</taxon>
        <taxon>Bacillariophyta</taxon>
        <taxon>Bacillariophyceae</taxon>
        <taxon>Bacillariophycidae</taxon>
        <taxon>Bacillariales</taxon>
        <taxon>Bacillariaceae</taxon>
        <taxon>Nitzschia</taxon>
    </lineage>
</organism>
<dbReference type="GO" id="GO:0030170">
    <property type="term" value="F:pyridoxal phosphate binding"/>
    <property type="evidence" value="ECO:0007669"/>
    <property type="project" value="InterPro"/>
</dbReference>
<dbReference type="EMBL" id="JAGRRH010000017">
    <property type="protein sequence ID" value="KAG7352940.1"/>
    <property type="molecule type" value="Genomic_DNA"/>
</dbReference>
<dbReference type="InterPro" id="IPR005303">
    <property type="entry name" value="MOCOS_middle"/>
</dbReference>
<dbReference type="Pfam" id="PF00266">
    <property type="entry name" value="Aminotran_5"/>
    <property type="match status" value="1"/>
</dbReference>
<dbReference type="GO" id="GO:0006777">
    <property type="term" value="P:Mo-molybdopterin cofactor biosynthetic process"/>
    <property type="evidence" value="ECO:0007669"/>
    <property type="project" value="UniProtKB-KW"/>
</dbReference>
<dbReference type="InterPro" id="IPR005181">
    <property type="entry name" value="SASA"/>
</dbReference>
<keyword evidence="1" id="KW-0378">Hydrolase</keyword>
<evidence type="ECO:0000256" key="4">
    <source>
        <dbReference type="SAM" id="Phobius"/>
    </source>
</evidence>
<accession>A0A9K3KZW0</accession>
<dbReference type="InterPro" id="IPR000192">
    <property type="entry name" value="Aminotrans_V_dom"/>
</dbReference>
<gene>
    <name evidence="6" type="ORF">IV203_008988</name>
</gene>
<evidence type="ECO:0000256" key="2">
    <source>
        <dbReference type="ARBA" id="ARBA00023150"/>
    </source>
</evidence>
<dbReference type="Pfam" id="PF03476">
    <property type="entry name" value="MOSC_N"/>
    <property type="match status" value="1"/>
</dbReference>
<feature type="region of interest" description="Disordered" evidence="3">
    <location>
        <begin position="211"/>
        <end position="230"/>
    </location>
</feature>
<dbReference type="PROSITE" id="PS51340">
    <property type="entry name" value="MOSC"/>
    <property type="match status" value="1"/>
</dbReference>
<dbReference type="Pfam" id="PF03473">
    <property type="entry name" value="MOSC"/>
    <property type="match status" value="1"/>
</dbReference>
<feature type="domain" description="MOSC" evidence="5">
    <location>
        <begin position="1016"/>
        <end position="1171"/>
    </location>
</feature>
<protein>
    <submittedName>
        <fullName evidence="6">SufS subfamily cysteine desulfurase</fullName>
    </submittedName>
</protein>
<reference evidence="6" key="2">
    <citation type="submission" date="2021-04" db="EMBL/GenBank/DDBJ databases">
        <authorList>
            <person name="Podell S."/>
        </authorList>
    </citation>
    <scope>NUCLEOTIDE SEQUENCE</scope>
    <source>
        <strain evidence="6">Hildebrandi</strain>
    </source>
</reference>
<dbReference type="Pfam" id="PF03629">
    <property type="entry name" value="SASA"/>
    <property type="match status" value="2"/>
</dbReference>
<keyword evidence="4" id="KW-0812">Transmembrane</keyword>
<dbReference type="Proteomes" id="UP000693970">
    <property type="component" value="Unassembled WGS sequence"/>
</dbReference>
<keyword evidence="2" id="KW-0501">Molybdenum cofactor biosynthesis</keyword>
<comment type="caution">
    <text evidence="6">The sequence shown here is derived from an EMBL/GenBank/DDBJ whole genome shotgun (WGS) entry which is preliminary data.</text>
</comment>
<keyword evidence="4" id="KW-1133">Transmembrane helix</keyword>
<evidence type="ECO:0000256" key="1">
    <source>
        <dbReference type="ARBA" id="ARBA00022801"/>
    </source>
</evidence>
<name>A0A9K3KZW0_9STRA</name>
<dbReference type="GO" id="GO:0016787">
    <property type="term" value="F:hydrolase activity"/>
    <property type="evidence" value="ECO:0007669"/>
    <property type="project" value="UniProtKB-KW"/>
</dbReference>
<proteinExistence type="predicted"/>
<sequence length="1570" mass="175223">MKDSSSNFNQKYGRKLLQASREMCFEYQWTVPKEEIAARLALHNSVLERCKEKKAHWKDLEMQRKLHGEINVARREYEMVLQTQQKVEENILQYLETVLSQFQLDQKLKDDVEAMVTGAILQRAAPLKLALFYQETEYNARHGYELPGYGESFRSDEEIVLKNNGVSNPRPPSVKRPSKNYLTVNFNMCVLMICIIMALTFAEAINTGRGDESESMFQNNHNSPSYGSFEEQPSIVMSKNSNTSRAVPQSDGSCLAERLSSIASWDILGLLMVFLAVIGWKIRSSSTRERLKPRKVFDRHINISVNTHASAALKRKKDFLSRYRDEYGYRDSPIGFIDEWRPVEFPGLQPPLEFTTTDWNSNIEEKEVYLDYAGSALPAKSQLERIYRDNSSTILANPHSTGPAAARTLHKIQKVKARVLKHFDALPGRYSSLKLPKSFYSSSGENHEPSAMDCHAGYEVVFTSGATEGCRIVAERFPWQTARLSILLYVTNSHTSVVGMRQLALAKGAIFYCVDVATLESMTVDDFWMLERKLLQDLDGNTSGGRNSDGEINQRRNLLVFPAECNFGGHRTNSASILAVAKHCGWYTMLDIAKAASTGPVSLRELDPDFAVLSFYKIFGEPTGIGALFLKRSSFGVLFEHDDVRYYQGGGSVDIMTPRQDYTVPKRESPTACLDSLTNGTIHFRGIISLTSGLETLEGLGGMDKIQQHTNCLKNELVGRLKSLKHGNGVSVIRLYGAWQYFDDRNDNITTKSSASGPTVTFNVIRADGSVVGYNEVSKLAALHRPTIQFRTGCFCNPGACQQALGLSDEQVINNFEQAGHVCGDHLDLVNGQPTGAVRISFGKDSLWEDLDVVVQFLQRNFVNEESDASCEQDAQSTHGHISTETVAKVSSIFIFPIKSCAAQQVSRWQVELPSGKLRYDREFALVDTSGTALRLQTCPKLGLISPKIDTISNTMTVSAPGCDDLLVKLGEDLYHGGENAVQLCGNKCGGKLWGDAFVSDWFSSFLGIHCWLARYSTTQSDTINAGGKTSRAGFSNEHPILLVSEHAVDALNTVLLDQGHHPVDSKRFRPNIVVKTENEFERGQHIEDNWKVLSLANQNFSFKVEGPCPRCTMVDYDPVTGKKGKTLRALASYRRRNGSIVFGIFLKANRASANEQLGVWIEQGDVLQYDHSEKIEKVPAAFFLLNSQIDSLRRSHLGLDVTTRREDFIITADRSLPLKNLYTTINPEMSVKGDVSNPAEKRVKVFILLGQSNMVGMGKVTGAETDGTLEYAVKTKHRYSFLVDEKGNWKKTINPHVRNVFTMGSGTGVGKLLKNEWMTIEQTNKIGPEIGIGYELGKWLSESPSCPCGDNDNILILKSCIGNRSLGWDLLPPGSPSFEYFDEKKKITWHYAGYKESPNRWEKGTQPVPIGWYAGMQYDGDIDRARTVLADLPTYIPGSTPSTKYEVAGFFYWQGDKDRYDTALAQRYKINLVHLIRRLRLDFDSPNAKFVLATLGQTSMDGAKGNDAAIFNAQMSVQDMPEFSDNTTCVYSQPFCHGGASNSHYNGNAETYMDVGQAMGRAMVSLLEK</sequence>
<evidence type="ECO:0000256" key="3">
    <source>
        <dbReference type="SAM" id="MobiDB-lite"/>
    </source>
</evidence>
<reference evidence="6" key="1">
    <citation type="journal article" date="2021" name="Sci. Rep.">
        <title>Diploid genomic architecture of Nitzschia inconspicua, an elite biomass production diatom.</title>
        <authorList>
            <person name="Oliver A."/>
            <person name="Podell S."/>
            <person name="Pinowska A."/>
            <person name="Traller J.C."/>
            <person name="Smith S.R."/>
            <person name="McClure R."/>
            <person name="Beliaev A."/>
            <person name="Bohutskyi P."/>
            <person name="Hill E.A."/>
            <person name="Rabines A."/>
            <person name="Zheng H."/>
            <person name="Allen L.Z."/>
            <person name="Kuo A."/>
            <person name="Grigoriev I.V."/>
            <person name="Allen A.E."/>
            <person name="Hazlebeck D."/>
            <person name="Allen E.E."/>
        </authorList>
    </citation>
    <scope>NUCLEOTIDE SEQUENCE</scope>
    <source>
        <strain evidence="6">Hildebrandi</strain>
    </source>
</reference>
<dbReference type="PANTHER" id="PTHR14237">
    <property type="entry name" value="MOLYBDOPTERIN COFACTOR SULFURASE MOSC"/>
    <property type="match status" value="1"/>
</dbReference>
<feature type="transmembrane region" description="Helical" evidence="4">
    <location>
        <begin position="180"/>
        <end position="202"/>
    </location>
</feature>
<dbReference type="InterPro" id="IPR005302">
    <property type="entry name" value="MoCF_Sase_C"/>
</dbReference>
<evidence type="ECO:0000313" key="6">
    <source>
        <dbReference type="EMBL" id="KAG7352940.1"/>
    </source>
</evidence>
<dbReference type="OrthoDB" id="10264306at2759"/>
<evidence type="ECO:0000313" key="7">
    <source>
        <dbReference type="Proteomes" id="UP000693970"/>
    </source>
</evidence>
<feature type="compositionally biased region" description="Polar residues" evidence="3">
    <location>
        <begin position="215"/>
        <end position="226"/>
    </location>
</feature>
<dbReference type="PANTHER" id="PTHR14237:SF80">
    <property type="entry name" value="MOLYBDENUM COFACTOR SULFURASE"/>
    <property type="match status" value="1"/>
</dbReference>